<keyword evidence="3" id="KW-1185">Reference proteome</keyword>
<evidence type="ECO:0000313" key="3">
    <source>
        <dbReference type="Proteomes" id="UP000494115"/>
    </source>
</evidence>
<dbReference type="CDD" id="cd09872">
    <property type="entry name" value="PIN_Sll0205-like"/>
    <property type="match status" value="1"/>
</dbReference>
<dbReference type="Pfam" id="PF01850">
    <property type="entry name" value="PIN"/>
    <property type="match status" value="1"/>
</dbReference>
<feature type="domain" description="PIN" evidence="1">
    <location>
        <begin position="3"/>
        <end position="123"/>
    </location>
</feature>
<dbReference type="AlphaFoldDB" id="A0A6S7D347"/>
<evidence type="ECO:0000313" key="2">
    <source>
        <dbReference type="EMBL" id="CAB3804989.1"/>
    </source>
</evidence>
<dbReference type="SUPFAM" id="SSF88723">
    <property type="entry name" value="PIN domain-like"/>
    <property type="match status" value="1"/>
</dbReference>
<dbReference type="Proteomes" id="UP000494115">
    <property type="component" value="Unassembled WGS sequence"/>
</dbReference>
<dbReference type="PANTHER" id="PTHR36173">
    <property type="entry name" value="RIBONUCLEASE VAPC16-RELATED"/>
    <property type="match status" value="1"/>
</dbReference>
<dbReference type="InterPro" id="IPR029060">
    <property type="entry name" value="PIN-like_dom_sf"/>
</dbReference>
<protein>
    <recommendedName>
        <fullName evidence="1">PIN domain-containing protein</fullName>
    </recommendedName>
</protein>
<dbReference type="InterPro" id="IPR052919">
    <property type="entry name" value="TA_system_RNase"/>
</dbReference>
<reference evidence="2 3" key="1">
    <citation type="submission" date="2020-04" db="EMBL/GenBank/DDBJ databases">
        <authorList>
            <person name="De Canck E."/>
        </authorList>
    </citation>
    <scope>NUCLEOTIDE SEQUENCE [LARGE SCALE GENOMIC DNA]</scope>
    <source>
        <strain evidence="2 3">LMG 28138</strain>
    </source>
</reference>
<dbReference type="InterPro" id="IPR002716">
    <property type="entry name" value="PIN_dom"/>
</dbReference>
<proteinExistence type="predicted"/>
<organism evidence="2 3">
    <name type="scientific">Pararobbsia alpina</name>
    <dbReference type="NCBI Taxonomy" id="621374"/>
    <lineage>
        <taxon>Bacteria</taxon>
        <taxon>Pseudomonadati</taxon>
        <taxon>Pseudomonadota</taxon>
        <taxon>Betaproteobacteria</taxon>
        <taxon>Burkholderiales</taxon>
        <taxon>Burkholderiaceae</taxon>
        <taxon>Pararobbsia</taxon>
    </lineage>
</organism>
<gene>
    <name evidence="2" type="ORF">LMG28138_05614</name>
</gene>
<name>A0A6S7D347_9BURK</name>
<dbReference type="Gene3D" id="3.40.50.1010">
    <property type="entry name" value="5'-nuclease"/>
    <property type="match status" value="1"/>
</dbReference>
<dbReference type="InterPro" id="IPR041705">
    <property type="entry name" value="PIN_Sll0205"/>
</dbReference>
<evidence type="ECO:0000259" key="1">
    <source>
        <dbReference type="Pfam" id="PF01850"/>
    </source>
</evidence>
<dbReference type="RefSeq" id="WP_175108153.1">
    <property type="nucleotide sequence ID" value="NZ_CADIKM010000069.1"/>
</dbReference>
<sequence length="129" mass="15037">MKVLLDTHLIIWAAEDDNALPQEAREIIQELDNTLYFSVASIWEIVIKSTLGRDDFQIDARVLRRNLRDSGYEELSIEAPHAFEIERLPLLHKDPFDRILLGQSIVEGIVLLTHDDHIRQYDFAPIRYV</sequence>
<accession>A0A6S7D347</accession>
<dbReference type="PANTHER" id="PTHR36173:SF2">
    <property type="entry name" value="RIBONUCLEASE VAPC16"/>
    <property type="match status" value="1"/>
</dbReference>
<dbReference type="EMBL" id="CADIKM010000069">
    <property type="protein sequence ID" value="CAB3804989.1"/>
    <property type="molecule type" value="Genomic_DNA"/>
</dbReference>